<dbReference type="EMBL" id="JABELD010000008">
    <property type="protein sequence ID" value="MBU2737481.1"/>
    <property type="molecule type" value="Genomic_DNA"/>
</dbReference>
<organism evidence="1 2">
    <name type="scientific">Acidithiobacillus concretivorus</name>
    <dbReference type="NCBI Taxonomy" id="3063952"/>
    <lineage>
        <taxon>Bacteria</taxon>
        <taxon>Pseudomonadati</taxon>
        <taxon>Pseudomonadota</taxon>
        <taxon>Acidithiobacillia</taxon>
        <taxon>Acidithiobacillales</taxon>
        <taxon>Acidithiobacillaceae</taxon>
        <taxon>Acidithiobacillus</taxon>
    </lineage>
</organism>
<evidence type="ECO:0008006" key="3">
    <source>
        <dbReference type="Google" id="ProtNLM"/>
    </source>
</evidence>
<proteinExistence type="predicted"/>
<protein>
    <recommendedName>
        <fullName evidence="3">Ferrous iron transport protein A</fullName>
    </recommendedName>
</protein>
<sequence>MGLMTLMVMNTRRAALLEFRGAPQRLSVADELVWLKIVHLRGGPGFAEKMAGIGIRWGQTLRILPIADYRGVHFETYYGSQGVISLRQAHRVYVSPLCGVPH</sequence>
<accession>A0ABS5ZLB9</accession>
<dbReference type="Gene3D" id="2.30.30.90">
    <property type="match status" value="1"/>
</dbReference>
<gene>
    <name evidence="1" type="ORF">HJG40_01370</name>
</gene>
<keyword evidence="2" id="KW-1185">Reference proteome</keyword>
<dbReference type="Proteomes" id="UP001197028">
    <property type="component" value="Unassembled WGS sequence"/>
</dbReference>
<reference evidence="1 2" key="1">
    <citation type="journal article" date="2021" name="ISME J.">
        <title>Genomic evolution of the class Acidithiobacillia: deep-branching Proteobacteria living in extreme acidic conditions.</title>
        <authorList>
            <person name="Moya-Beltran A."/>
            <person name="Beard S."/>
            <person name="Rojas-Villalobos C."/>
            <person name="Issotta F."/>
            <person name="Gallardo Y."/>
            <person name="Ulloa R."/>
            <person name="Giaveno A."/>
            <person name="Degli Esposti M."/>
            <person name="Johnson D.B."/>
            <person name="Quatrini R."/>
        </authorList>
    </citation>
    <scope>NUCLEOTIDE SEQUENCE [LARGE SCALE GENOMIC DNA]</scope>
    <source>
        <strain evidence="1 2">ATCC 19703</strain>
    </source>
</reference>
<comment type="caution">
    <text evidence="1">The sequence shown here is derived from an EMBL/GenBank/DDBJ whole genome shotgun (WGS) entry which is preliminary data.</text>
</comment>
<evidence type="ECO:0000313" key="2">
    <source>
        <dbReference type="Proteomes" id="UP001197028"/>
    </source>
</evidence>
<name>A0ABS5ZLB9_9PROT</name>
<dbReference type="RefSeq" id="WP_215862537.1">
    <property type="nucleotide sequence ID" value="NZ_JABELD010000008.1"/>
</dbReference>
<evidence type="ECO:0000313" key="1">
    <source>
        <dbReference type="EMBL" id="MBU2737481.1"/>
    </source>
</evidence>
<dbReference type="InterPro" id="IPR038157">
    <property type="entry name" value="FeoA_core_dom"/>
</dbReference>